<feature type="region of interest" description="Disordered" evidence="1">
    <location>
        <begin position="364"/>
        <end position="417"/>
    </location>
</feature>
<feature type="compositionally biased region" description="Basic and acidic residues" evidence="1">
    <location>
        <begin position="839"/>
        <end position="850"/>
    </location>
</feature>
<dbReference type="EMBL" id="JAUKUD010000001">
    <property type="protein sequence ID" value="KAK0753217.1"/>
    <property type="molecule type" value="Genomic_DNA"/>
</dbReference>
<feature type="compositionally biased region" description="Basic and acidic residues" evidence="1">
    <location>
        <begin position="465"/>
        <end position="474"/>
    </location>
</feature>
<feature type="compositionally biased region" description="Acidic residues" evidence="1">
    <location>
        <begin position="98"/>
        <end position="110"/>
    </location>
</feature>
<feature type="region of interest" description="Disordered" evidence="1">
    <location>
        <begin position="80"/>
        <end position="232"/>
    </location>
</feature>
<dbReference type="AlphaFoldDB" id="A0AA40F8Y2"/>
<feature type="compositionally biased region" description="Acidic residues" evidence="1">
    <location>
        <begin position="451"/>
        <end position="462"/>
    </location>
</feature>
<dbReference type="Proteomes" id="UP001172155">
    <property type="component" value="Unassembled WGS sequence"/>
</dbReference>
<proteinExistence type="predicted"/>
<feature type="compositionally biased region" description="Acidic residues" evidence="1">
    <location>
        <begin position="371"/>
        <end position="380"/>
    </location>
</feature>
<evidence type="ECO:0000256" key="1">
    <source>
        <dbReference type="SAM" id="MobiDB-lite"/>
    </source>
</evidence>
<comment type="caution">
    <text evidence="2">The sequence shown here is derived from an EMBL/GenBank/DDBJ whole genome shotgun (WGS) entry which is preliminary data.</text>
</comment>
<accession>A0AA40F8Y2</accession>
<evidence type="ECO:0000313" key="3">
    <source>
        <dbReference type="Proteomes" id="UP001172155"/>
    </source>
</evidence>
<name>A0AA40F8Y2_9PEZI</name>
<feature type="region of interest" description="Disordered" evidence="1">
    <location>
        <begin position="836"/>
        <end position="901"/>
    </location>
</feature>
<feature type="compositionally biased region" description="Acidic residues" evidence="1">
    <location>
        <begin position="851"/>
        <end position="864"/>
    </location>
</feature>
<feature type="compositionally biased region" description="Acidic residues" evidence="1">
    <location>
        <begin position="221"/>
        <end position="230"/>
    </location>
</feature>
<feature type="compositionally biased region" description="Polar residues" evidence="1">
    <location>
        <begin position="561"/>
        <end position="591"/>
    </location>
</feature>
<feature type="compositionally biased region" description="Acidic residues" evidence="1">
    <location>
        <begin position="179"/>
        <end position="192"/>
    </location>
</feature>
<organism evidence="2 3">
    <name type="scientific">Schizothecium vesticola</name>
    <dbReference type="NCBI Taxonomy" id="314040"/>
    <lineage>
        <taxon>Eukaryota</taxon>
        <taxon>Fungi</taxon>
        <taxon>Dikarya</taxon>
        <taxon>Ascomycota</taxon>
        <taxon>Pezizomycotina</taxon>
        <taxon>Sordariomycetes</taxon>
        <taxon>Sordariomycetidae</taxon>
        <taxon>Sordariales</taxon>
        <taxon>Schizotheciaceae</taxon>
        <taxon>Schizothecium</taxon>
    </lineage>
</organism>
<keyword evidence="3" id="KW-1185">Reference proteome</keyword>
<feature type="compositionally biased region" description="Low complexity" evidence="1">
    <location>
        <begin position="710"/>
        <end position="736"/>
    </location>
</feature>
<sequence>MMDAPALFAEVQADTDDYLLDLDADPGADDFDFKLDGVYDNGTVDALLETGGEPDAHAHDDLEIGGNDQETQAAIAQEEYAEANEEAQDRGADASIEYQDEIGYEDDESALPDVTNTTTEEAREPHPEQSADIQDVHGQQDVSEHHEEAYVDEQSVADENDENKAPDALDGSLQQEDAAGQDEDDDFQDNDDGGPGAVDSTRESTHHSELGHGRTPASNTDDFENADSDASDSSTMDLDIVVHYNQGQYALVGDPTADPDTYFFSDETVLTRPLSHFLASIRTVLSDEVSAGDELCIRVESLDFEFGEKSSKKFLDRSFFDIIKCFVGLAGNSRLTSKDSSTLNLALMVRRDSEDHFCELLTGAGLAHDEGGEDVDEASSGDEAHDESPVGEDPEGYDLEPDTAGATAEGEDDVERNGGGVEMYFEEAFEDMDDTMGDPFDLEMGMPEPTEQPDAEAGDEQTVEAQHRDEDQQDGHGGADVAGHEERATADEPGDDDVDFSADLGGELAAEPTNEESELAGDAPDQAEEAVNNDWYEEAGAGEDVGVEEVNATNPAGAATEQGSTQNGNTPSFLHSTTLEPSTHQATQSSWREADEDLIDYTDDDEPILPATHSSGKRKPPTSAQDVSPKRRKLETSRWAVESWSVEDSEVHESSYATCSLSTSNPLEISIHSPCQRVETTGQPEEEEEELYDYDDEDDFPASPPPASSPPQATADSTGHHLPNSAVSPFRSSSSPEQARTSRPPTWKSLDNFLAPHDVDFGFTLDPESGLSTTLDEHADVGTALEDDLRQTSMSNSHLVTNEPNGIGFASIHTSRTSTVIGDEVETQGYSLLYSTFDDAQHGTESQGDRDEIDWENDGEENEEQPPVAQTQTINSPSGKRTRTNEPESLDEEADYKRRRT</sequence>
<feature type="region of interest" description="Disordered" evidence="1">
    <location>
        <begin position="433"/>
        <end position="751"/>
    </location>
</feature>
<feature type="compositionally biased region" description="Basic and acidic residues" evidence="1">
    <location>
        <begin position="200"/>
        <end position="212"/>
    </location>
</feature>
<feature type="compositionally biased region" description="Acidic residues" evidence="1">
    <location>
        <begin position="389"/>
        <end position="401"/>
    </location>
</feature>
<feature type="compositionally biased region" description="Acidic residues" evidence="1">
    <location>
        <begin position="594"/>
        <end position="607"/>
    </location>
</feature>
<feature type="compositionally biased region" description="Polar residues" evidence="1">
    <location>
        <begin position="868"/>
        <end position="879"/>
    </location>
</feature>
<protein>
    <submittedName>
        <fullName evidence="2">Uncharacterized protein</fullName>
    </submittedName>
</protein>
<feature type="compositionally biased region" description="Polar residues" evidence="1">
    <location>
        <begin position="655"/>
        <end position="667"/>
    </location>
</feature>
<reference evidence="2" key="1">
    <citation type="submission" date="2023-06" db="EMBL/GenBank/DDBJ databases">
        <title>Genome-scale phylogeny and comparative genomics of the fungal order Sordariales.</title>
        <authorList>
            <consortium name="Lawrence Berkeley National Laboratory"/>
            <person name="Hensen N."/>
            <person name="Bonometti L."/>
            <person name="Westerberg I."/>
            <person name="Brannstrom I.O."/>
            <person name="Guillou S."/>
            <person name="Cros-Aarteil S."/>
            <person name="Calhoun S."/>
            <person name="Haridas S."/>
            <person name="Kuo A."/>
            <person name="Mondo S."/>
            <person name="Pangilinan J."/>
            <person name="Riley R."/>
            <person name="LaButti K."/>
            <person name="Andreopoulos B."/>
            <person name="Lipzen A."/>
            <person name="Chen C."/>
            <person name="Yanf M."/>
            <person name="Daum C."/>
            <person name="Ng V."/>
            <person name="Clum A."/>
            <person name="Steindorff A."/>
            <person name="Ohm R."/>
            <person name="Martin F."/>
            <person name="Silar P."/>
            <person name="Natvig D."/>
            <person name="Lalanne C."/>
            <person name="Gautier V."/>
            <person name="Ament-velasquez S.L."/>
            <person name="Kruys A."/>
            <person name="Hutchinson M.I."/>
            <person name="Powell A.J."/>
            <person name="Barry K."/>
            <person name="Miller A.N."/>
            <person name="Grigoriev I.V."/>
            <person name="Debuchy R."/>
            <person name="Gladieux P."/>
            <person name="Thoren M.H."/>
            <person name="Johannesson H."/>
        </authorList>
    </citation>
    <scope>NUCLEOTIDE SEQUENCE</scope>
    <source>
        <strain evidence="2">SMH3187-1</strain>
    </source>
</reference>
<feature type="compositionally biased region" description="Acidic residues" evidence="1">
    <location>
        <begin position="535"/>
        <end position="547"/>
    </location>
</feature>
<gene>
    <name evidence="2" type="ORF">B0T18DRAFT_451858</name>
</gene>
<feature type="compositionally biased region" description="Basic and acidic residues" evidence="1">
    <location>
        <begin position="120"/>
        <end position="129"/>
    </location>
</feature>
<dbReference type="Pfam" id="PF10336">
    <property type="entry name" value="DUF2420"/>
    <property type="match status" value="1"/>
</dbReference>
<dbReference type="InterPro" id="IPR018822">
    <property type="entry name" value="UPF0646"/>
</dbReference>
<evidence type="ECO:0000313" key="2">
    <source>
        <dbReference type="EMBL" id="KAK0753217.1"/>
    </source>
</evidence>
<feature type="compositionally biased region" description="Acidic residues" evidence="1">
    <location>
        <begin position="684"/>
        <end position="700"/>
    </location>
</feature>